<dbReference type="RefSeq" id="WP_253799522.1">
    <property type="nucleotide sequence ID" value="NZ_BAAAUB010000047.1"/>
</dbReference>
<name>A0ABT1J0E3_9ACTN</name>
<dbReference type="EMBL" id="JAMZDX010000004">
    <property type="protein sequence ID" value="MCP2310890.1"/>
    <property type="molecule type" value="Genomic_DNA"/>
</dbReference>
<gene>
    <name evidence="1" type="ORF">FHR36_004053</name>
</gene>
<accession>A0ABT1J0E3</accession>
<reference evidence="1 2" key="1">
    <citation type="submission" date="2022-06" db="EMBL/GenBank/DDBJ databases">
        <title>Sequencing the genomes of 1000 actinobacteria strains.</title>
        <authorList>
            <person name="Klenk H.-P."/>
        </authorList>
    </citation>
    <scope>NUCLEOTIDE SEQUENCE [LARGE SCALE GENOMIC DNA]</scope>
    <source>
        <strain evidence="1 2">DSM 41656</strain>
    </source>
</reference>
<dbReference type="Proteomes" id="UP001206483">
    <property type="component" value="Unassembled WGS sequence"/>
</dbReference>
<sequence>MTDDDHQAVRDLTRHLDPATLRHVMSWLERTRTAALALRGEQVPPTRPSARRNRF</sequence>
<proteinExistence type="predicted"/>
<organism evidence="1 2">
    <name type="scientific">Kitasatospora paracochleata</name>
    <dbReference type="NCBI Taxonomy" id="58354"/>
    <lineage>
        <taxon>Bacteria</taxon>
        <taxon>Bacillati</taxon>
        <taxon>Actinomycetota</taxon>
        <taxon>Actinomycetes</taxon>
        <taxon>Kitasatosporales</taxon>
        <taxon>Streptomycetaceae</taxon>
        <taxon>Kitasatospora</taxon>
    </lineage>
</organism>
<keyword evidence="2" id="KW-1185">Reference proteome</keyword>
<evidence type="ECO:0000313" key="2">
    <source>
        <dbReference type="Proteomes" id="UP001206483"/>
    </source>
</evidence>
<comment type="caution">
    <text evidence="1">The sequence shown here is derived from an EMBL/GenBank/DDBJ whole genome shotgun (WGS) entry which is preliminary data.</text>
</comment>
<evidence type="ECO:0000313" key="1">
    <source>
        <dbReference type="EMBL" id="MCP2310890.1"/>
    </source>
</evidence>
<protein>
    <submittedName>
        <fullName evidence="1">Response regulator of citrate/malate metabolism</fullName>
    </submittedName>
</protein>